<name>A0ACC0WXB3_9ROSI</name>
<keyword evidence="2" id="KW-1185">Reference proteome</keyword>
<comment type="caution">
    <text evidence="1">The sequence shown here is derived from an EMBL/GenBank/DDBJ whole genome shotgun (WGS) entry which is preliminary data.</text>
</comment>
<dbReference type="Proteomes" id="UP001163603">
    <property type="component" value="Chromosome 15"/>
</dbReference>
<dbReference type="EMBL" id="CM047750">
    <property type="protein sequence ID" value="KAJ0006683.1"/>
    <property type="molecule type" value="Genomic_DNA"/>
</dbReference>
<accession>A0ACC0WXB3</accession>
<reference evidence="2" key="1">
    <citation type="journal article" date="2023" name="G3 (Bethesda)">
        <title>Genome assembly and association tests identify interacting loci associated with vigor, precocity, and sex in interspecific pistachio rootstocks.</title>
        <authorList>
            <person name="Palmer W."/>
            <person name="Jacygrad E."/>
            <person name="Sagayaradj S."/>
            <person name="Cavanaugh K."/>
            <person name="Han R."/>
            <person name="Bertier L."/>
            <person name="Beede B."/>
            <person name="Kafkas S."/>
            <person name="Golino D."/>
            <person name="Preece J."/>
            <person name="Michelmore R."/>
        </authorList>
    </citation>
    <scope>NUCLEOTIDE SEQUENCE [LARGE SCALE GENOMIC DNA]</scope>
</reference>
<organism evidence="1 2">
    <name type="scientific">Pistacia integerrima</name>
    <dbReference type="NCBI Taxonomy" id="434235"/>
    <lineage>
        <taxon>Eukaryota</taxon>
        <taxon>Viridiplantae</taxon>
        <taxon>Streptophyta</taxon>
        <taxon>Embryophyta</taxon>
        <taxon>Tracheophyta</taxon>
        <taxon>Spermatophyta</taxon>
        <taxon>Magnoliopsida</taxon>
        <taxon>eudicotyledons</taxon>
        <taxon>Gunneridae</taxon>
        <taxon>Pentapetalae</taxon>
        <taxon>rosids</taxon>
        <taxon>malvids</taxon>
        <taxon>Sapindales</taxon>
        <taxon>Anacardiaceae</taxon>
        <taxon>Pistacia</taxon>
    </lineage>
</organism>
<gene>
    <name evidence="1" type="ORF">Pint_30623</name>
</gene>
<sequence>MSKAKIALSTAASIAASAMLIRSIANEILPSGIQDYVCSGLHRVSRYMSSQLTIVIEEFKGLSINQLFEAAHLYLGVRTNATSTQRLRVGKTENEKTLEITLDRNEEFFDVYENVKLKWRFVCLQVQAPAAFRNGNMGDYNASLRSEQVTLSGLLNFIDGLWSCCGEKRIIIFTTNHKEKLDAALLRPGRMDMHIPMSYCNTSVFEQLVFNYLGISHHHLLEQIQELIMEVEVTPAEVAGELMKRKCGGADISLQGLGKFLQAKKTEKDKAKN</sequence>
<evidence type="ECO:0000313" key="1">
    <source>
        <dbReference type="EMBL" id="KAJ0006683.1"/>
    </source>
</evidence>
<evidence type="ECO:0000313" key="2">
    <source>
        <dbReference type="Proteomes" id="UP001163603"/>
    </source>
</evidence>
<proteinExistence type="predicted"/>
<protein>
    <submittedName>
        <fullName evidence="1">Uncharacterized protein</fullName>
    </submittedName>
</protein>